<dbReference type="Pfam" id="PF00596">
    <property type="entry name" value="Aldolase_II"/>
    <property type="match status" value="2"/>
</dbReference>
<protein>
    <submittedName>
        <fullName evidence="4">Aldolase</fullName>
    </submittedName>
</protein>
<dbReference type="KEGG" id="fgl:EM308_11975"/>
<dbReference type="EMBL" id="CP017479">
    <property type="protein sequence ID" value="AOW10163.1"/>
    <property type="molecule type" value="Genomic_DNA"/>
</dbReference>
<sequence>MKKLDIKLMHPVEQIDMVIGRIYQKGMTTTSGGNISIRDKNGDIWITPSAVDKGDLTPKDIVCVKQDGSIVGLHKPSSEFPFHKAIYAARPDINAIIHAHPPGLVAFSITRQVPNTNITPHFRSVCGKIGYAPYGCPGSEDLGEKIANQFINTDSKAVIMENHGVVLGGSDMLDAYQRFETLELCCCIIVNAGKLGKVTALTDEQIQQYRAQIPQKATRFSDPGYPSDELAIRRDMVKIIHRACEQGLMISTFGTVSARWNKNDFLITPHNVSRWNITADNIIQVKDGMTEDNKNPSYQVALHKRIYEQNPHINSIITTQAPNLMAHAVSGTKFDVRTIPESWIFLQDVPTVPFGSLFEDIDEMANMFDKNRVVLIENDCVVVTGDQLLNTFDYLEVAEFSANSLVMAASVGPLCPMGDEEIDELRVAFKALIRE</sequence>
<keyword evidence="1" id="KW-0479">Metal-binding</keyword>
<dbReference type="PANTHER" id="PTHR22789:SF0">
    <property type="entry name" value="3-OXO-TETRONATE 4-PHOSPHATE DECARBOXYLASE-RELATED"/>
    <property type="match status" value="1"/>
</dbReference>
<gene>
    <name evidence="4" type="ORF">EM308_11975</name>
</gene>
<feature type="domain" description="Class II aldolase/adducin N-terminal" evidence="3">
    <location>
        <begin position="13"/>
        <end position="190"/>
    </location>
</feature>
<dbReference type="InterPro" id="IPR036409">
    <property type="entry name" value="Aldolase_II/adducin_N_sf"/>
</dbReference>
<dbReference type="InterPro" id="IPR001303">
    <property type="entry name" value="Aldolase_II/adducin_N"/>
</dbReference>
<reference evidence="4 5" key="1">
    <citation type="submission" date="2016-10" db="EMBL/GenBank/DDBJ databases">
        <title>Flavobacterium gilvum sp. nov., isolated from stream water.</title>
        <authorList>
            <person name="Shin S.-K."/>
            <person name="Cho Y.-J."/>
            <person name="Yi H."/>
        </authorList>
    </citation>
    <scope>NUCLEOTIDE SEQUENCE [LARGE SCALE GENOMIC DNA]</scope>
    <source>
        <strain evidence="4 5">EM1308</strain>
    </source>
</reference>
<dbReference type="SMART" id="SM01007">
    <property type="entry name" value="Aldolase_II"/>
    <property type="match status" value="2"/>
</dbReference>
<keyword evidence="2" id="KW-0456">Lyase</keyword>
<accession>A0AAC9I7E7</accession>
<dbReference type="RefSeq" id="WP_035637022.1">
    <property type="nucleotide sequence ID" value="NZ_CP017479.1"/>
</dbReference>
<dbReference type="AlphaFoldDB" id="A0AAC9I7E7"/>
<feature type="domain" description="Class II aldolase/adducin N-terminal" evidence="3">
    <location>
        <begin position="234"/>
        <end position="406"/>
    </location>
</feature>
<evidence type="ECO:0000313" key="5">
    <source>
        <dbReference type="Proteomes" id="UP000175968"/>
    </source>
</evidence>
<dbReference type="GO" id="GO:0019323">
    <property type="term" value="P:pentose catabolic process"/>
    <property type="evidence" value="ECO:0007669"/>
    <property type="project" value="TreeGrafter"/>
</dbReference>
<name>A0AAC9I7E7_9FLAO</name>
<dbReference type="GO" id="GO:0016832">
    <property type="term" value="F:aldehyde-lyase activity"/>
    <property type="evidence" value="ECO:0007669"/>
    <property type="project" value="TreeGrafter"/>
</dbReference>
<dbReference type="PANTHER" id="PTHR22789">
    <property type="entry name" value="FUCULOSE PHOSPHATE ALDOLASE"/>
    <property type="match status" value="1"/>
</dbReference>
<evidence type="ECO:0000313" key="4">
    <source>
        <dbReference type="EMBL" id="AOW10163.1"/>
    </source>
</evidence>
<dbReference type="Proteomes" id="UP000175968">
    <property type="component" value="Chromosome"/>
</dbReference>
<evidence type="ECO:0000256" key="2">
    <source>
        <dbReference type="ARBA" id="ARBA00023239"/>
    </source>
</evidence>
<keyword evidence="5" id="KW-1185">Reference proteome</keyword>
<organism evidence="4 5">
    <name type="scientific">Flavobacterium gilvum</name>
    <dbReference type="NCBI Taxonomy" id="1492737"/>
    <lineage>
        <taxon>Bacteria</taxon>
        <taxon>Pseudomonadati</taxon>
        <taxon>Bacteroidota</taxon>
        <taxon>Flavobacteriia</taxon>
        <taxon>Flavobacteriales</taxon>
        <taxon>Flavobacteriaceae</taxon>
        <taxon>Flavobacterium</taxon>
    </lineage>
</organism>
<dbReference type="InterPro" id="IPR050197">
    <property type="entry name" value="Aldolase_class_II_sugar_metab"/>
</dbReference>
<evidence type="ECO:0000259" key="3">
    <source>
        <dbReference type="SMART" id="SM01007"/>
    </source>
</evidence>
<dbReference type="Gene3D" id="3.40.225.10">
    <property type="entry name" value="Class II aldolase/adducin N-terminal domain"/>
    <property type="match status" value="2"/>
</dbReference>
<evidence type="ECO:0000256" key="1">
    <source>
        <dbReference type="ARBA" id="ARBA00022723"/>
    </source>
</evidence>
<dbReference type="GO" id="GO:0005829">
    <property type="term" value="C:cytosol"/>
    <property type="evidence" value="ECO:0007669"/>
    <property type="project" value="TreeGrafter"/>
</dbReference>
<dbReference type="SUPFAM" id="SSF53639">
    <property type="entry name" value="AraD/HMP-PK domain-like"/>
    <property type="match status" value="2"/>
</dbReference>
<proteinExistence type="predicted"/>
<dbReference type="GO" id="GO:0046872">
    <property type="term" value="F:metal ion binding"/>
    <property type="evidence" value="ECO:0007669"/>
    <property type="project" value="UniProtKB-KW"/>
</dbReference>